<dbReference type="EMBL" id="AP004163">
    <property type="protein sequence ID" value="BAD09237.1"/>
    <property type="molecule type" value="Genomic_DNA"/>
</dbReference>
<evidence type="ECO:0000313" key="2">
    <source>
        <dbReference type="EMBL" id="BAD09237.1"/>
    </source>
</evidence>
<reference evidence="3" key="1">
    <citation type="journal article" date="2005" name="Nature">
        <title>The map-based sequence of the rice genome.</title>
        <authorList>
            <consortium name="International rice genome sequencing project (IRGSP)"/>
            <person name="Matsumoto T."/>
            <person name="Wu J."/>
            <person name="Kanamori H."/>
            <person name="Katayose Y."/>
            <person name="Fujisawa M."/>
            <person name="Namiki N."/>
            <person name="Mizuno H."/>
            <person name="Yamamoto K."/>
            <person name="Antonio B.A."/>
            <person name="Baba T."/>
            <person name="Sakata K."/>
            <person name="Nagamura Y."/>
            <person name="Aoki H."/>
            <person name="Arikawa K."/>
            <person name="Arita K."/>
            <person name="Bito T."/>
            <person name="Chiden Y."/>
            <person name="Fujitsuka N."/>
            <person name="Fukunaka R."/>
            <person name="Hamada M."/>
            <person name="Harada C."/>
            <person name="Hayashi A."/>
            <person name="Hijishita S."/>
            <person name="Honda M."/>
            <person name="Hosokawa S."/>
            <person name="Ichikawa Y."/>
            <person name="Idonuma A."/>
            <person name="Iijima M."/>
            <person name="Ikeda M."/>
            <person name="Ikeno M."/>
            <person name="Ito K."/>
            <person name="Ito S."/>
            <person name="Ito T."/>
            <person name="Ito Y."/>
            <person name="Ito Y."/>
            <person name="Iwabuchi A."/>
            <person name="Kamiya K."/>
            <person name="Karasawa W."/>
            <person name="Kurita K."/>
            <person name="Katagiri S."/>
            <person name="Kikuta A."/>
            <person name="Kobayashi H."/>
            <person name="Kobayashi N."/>
            <person name="Machita K."/>
            <person name="Maehara T."/>
            <person name="Masukawa M."/>
            <person name="Mizubayashi T."/>
            <person name="Mukai Y."/>
            <person name="Nagasaki H."/>
            <person name="Nagata Y."/>
            <person name="Naito S."/>
            <person name="Nakashima M."/>
            <person name="Nakama Y."/>
            <person name="Nakamichi Y."/>
            <person name="Nakamura M."/>
            <person name="Meguro A."/>
            <person name="Negishi M."/>
            <person name="Ohta I."/>
            <person name="Ohta T."/>
            <person name="Okamoto M."/>
            <person name="Ono N."/>
            <person name="Saji S."/>
            <person name="Sakaguchi M."/>
            <person name="Sakai K."/>
            <person name="Shibata M."/>
            <person name="Shimokawa T."/>
            <person name="Song J."/>
            <person name="Takazaki Y."/>
            <person name="Terasawa K."/>
            <person name="Tsugane M."/>
            <person name="Tsuji K."/>
            <person name="Ueda S."/>
            <person name="Waki K."/>
            <person name="Yamagata H."/>
            <person name="Yamamoto M."/>
            <person name="Yamamoto S."/>
            <person name="Yamane H."/>
            <person name="Yoshiki S."/>
            <person name="Yoshihara R."/>
            <person name="Yukawa K."/>
            <person name="Zhong H."/>
            <person name="Yano M."/>
            <person name="Yuan Q."/>
            <person name="Ouyang S."/>
            <person name="Liu J."/>
            <person name="Jones K.M."/>
            <person name="Gansberger K."/>
            <person name="Moffat K."/>
            <person name="Hill J."/>
            <person name="Bera J."/>
            <person name="Fadrosh D."/>
            <person name="Jin S."/>
            <person name="Johri S."/>
            <person name="Kim M."/>
            <person name="Overton L."/>
            <person name="Reardon M."/>
            <person name="Tsitrin T."/>
            <person name="Vuong H."/>
            <person name="Weaver B."/>
            <person name="Ciecko A."/>
            <person name="Tallon L."/>
            <person name="Jackson J."/>
            <person name="Pai G."/>
            <person name="Aken S.V."/>
            <person name="Utterback T."/>
            <person name="Reidmuller S."/>
            <person name="Feldblyum T."/>
            <person name="Hsiao J."/>
            <person name="Zismann V."/>
            <person name="Iobst S."/>
            <person name="de Vazeille A.R."/>
            <person name="Buell C.R."/>
            <person name="Ying K."/>
            <person name="Li Y."/>
            <person name="Lu T."/>
            <person name="Huang Y."/>
            <person name="Zhao Q."/>
            <person name="Feng Q."/>
            <person name="Zhang L."/>
            <person name="Zhu J."/>
            <person name="Weng Q."/>
            <person name="Mu J."/>
            <person name="Lu Y."/>
            <person name="Fan D."/>
            <person name="Liu Y."/>
            <person name="Guan J."/>
            <person name="Zhang Y."/>
            <person name="Yu S."/>
            <person name="Liu X."/>
            <person name="Zhang Y."/>
            <person name="Hong G."/>
            <person name="Han B."/>
            <person name="Choisne N."/>
            <person name="Demange N."/>
            <person name="Orjeda G."/>
            <person name="Samain S."/>
            <person name="Cattolico L."/>
            <person name="Pelletier E."/>
            <person name="Couloux A."/>
            <person name="Segurens B."/>
            <person name="Wincker P."/>
            <person name="D'Hont A."/>
            <person name="Scarpelli C."/>
            <person name="Weissenbach J."/>
            <person name="Salanoubat M."/>
            <person name="Quetier F."/>
            <person name="Yu Y."/>
            <person name="Kim H.R."/>
            <person name="Rambo T."/>
            <person name="Currie J."/>
            <person name="Collura K."/>
            <person name="Luo M."/>
            <person name="Yang T."/>
            <person name="Ammiraju J.S.S."/>
            <person name="Engler F."/>
            <person name="Soderlund C."/>
            <person name="Wing R.A."/>
            <person name="Palmer L.E."/>
            <person name="de la Bastide M."/>
            <person name="Spiegel L."/>
            <person name="Nascimento L."/>
            <person name="Zutavern T."/>
            <person name="O'Shaughnessy A."/>
            <person name="Dike S."/>
            <person name="Dedhia N."/>
            <person name="Preston R."/>
            <person name="Balija V."/>
            <person name="McCombie W.R."/>
            <person name="Chow T."/>
            <person name="Chen H."/>
            <person name="Chung M."/>
            <person name="Chen C."/>
            <person name="Shaw J."/>
            <person name="Wu H."/>
            <person name="Hsiao K."/>
            <person name="Chao Y."/>
            <person name="Chu M."/>
            <person name="Cheng C."/>
            <person name="Hour A."/>
            <person name="Lee P."/>
            <person name="Lin S."/>
            <person name="Lin Y."/>
            <person name="Liou J."/>
            <person name="Liu S."/>
            <person name="Hsing Y."/>
            <person name="Raghuvanshi S."/>
            <person name="Mohanty A."/>
            <person name="Bharti A.K."/>
            <person name="Gaur A."/>
            <person name="Gupta V."/>
            <person name="Kumar D."/>
            <person name="Ravi V."/>
            <person name="Vij S."/>
            <person name="Kapur A."/>
            <person name="Khurana P."/>
            <person name="Khurana P."/>
            <person name="Khurana J.P."/>
            <person name="Tyagi A.K."/>
            <person name="Gaikwad K."/>
            <person name="Singh A."/>
            <person name="Dalal V."/>
            <person name="Srivastava S."/>
            <person name="Dixit A."/>
            <person name="Pal A.K."/>
            <person name="Ghazi I.A."/>
            <person name="Yadav M."/>
            <person name="Pandit A."/>
            <person name="Bhargava A."/>
            <person name="Sureshbabu K."/>
            <person name="Batra K."/>
            <person name="Sharma T.R."/>
            <person name="Mohapatra T."/>
            <person name="Singh N.K."/>
            <person name="Messing J."/>
            <person name="Nelson A.B."/>
            <person name="Fuks G."/>
            <person name="Kavchok S."/>
            <person name="Keizer G."/>
            <person name="Linton E."/>
            <person name="Llaca V."/>
            <person name="Song R."/>
            <person name="Tanyolac B."/>
            <person name="Young S."/>
            <person name="Ho-Il K."/>
            <person name="Hahn J.H."/>
            <person name="Sangsakoo G."/>
            <person name="Vanavichit A."/>
            <person name="de Mattos Luiz.A.T."/>
            <person name="Zimmer P.D."/>
            <person name="Malone G."/>
            <person name="Dellagostin O."/>
            <person name="de Oliveira A.C."/>
            <person name="Bevan M."/>
            <person name="Bancroft I."/>
            <person name="Minx P."/>
            <person name="Cordum H."/>
            <person name="Wilson R."/>
            <person name="Cheng Z."/>
            <person name="Jin W."/>
            <person name="Jiang J."/>
            <person name="Leong S.A."/>
            <person name="Iwama H."/>
            <person name="Gojobori T."/>
            <person name="Itoh T."/>
            <person name="Niimura Y."/>
            <person name="Fujii Y."/>
            <person name="Habara T."/>
            <person name="Sakai H."/>
            <person name="Sato Y."/>
            <person name="Wilson G."/>
            <person name="Kumar K."/>
            <person name="McCouch S."/>
            <person name="Juretic N."/>
            <person name="Hoen D."/>
            <person name="Wright S."/>
            <person name="Bruskiewich R."/>
            <person name="Bureau T."/>
            <person name="Miyao A."/>
            <person name="Hirochika H."/>
            <person name="Nishikawa T."/>
            <person name="Kadowaki K."/>
            <person name="Sugiura M."/>
            <person name="Burr B."/>
            <person name="Sasaki T."/>
        </authorList>
    </citation>
    <scope>NUCLEOTIDE SEQUENCE [LARGE SCALE GENOMIC DNA]</scope>
    <source>
        <strain evidence="3">cv. Nipponbare</strain>
    </source>
</reference>
<feature type="compositionally biased region" description="Polar residues" evidence="1">
    <location>
        <begin position="127"/>
        <end position="136"/>
    </location>
</feature>
<evidence type="ECO:0000256" key="1">
    <source>
        <dbReference type="SAM" id="MobiDB-lite"/>
    </source>
</evidence>
<feature type="region of interest" description="Disordered" evidence="1">
    <location>
        <begin position="83"/>
        <end position="104"/>
    </location>
</feature>
<dbReference type="Proteomes" id="UP000000763">
    <property type="component" value="Chromosome 8"/>
</dbReference>
<evidence type="ECO:0000313" key="3">
    <source>
        <dbReference type="Proteomes" id="UP000000763"/>
    </source>
</evidence>
<proteinExistence type="predicted"/>
<dbReference type="AlphaFoldDB" id="Q6ZFV6"/>
<feature type="compositionally biased region" description="Basic and acidic residues" evidence="1">
    <location>
        <begin position="83"/>
        <end position="97"/>
    </location>
</feature>
<organism evidence="2 3">
    <name type="scientific">Oryza sativa subsp. japonica</name>
    <name type="common">Rice</name>
    <dbReference type="NCBI Taxonomy" id="39947"/>
    <lineage>
        <taxon>Eukaryota</taxon>
        <taxon>Viridiplantae</taxon>
        <taxon>Streptophyta</taxon>
        <taxon>Embryophyta</taxon>
        <taxon>Tracheophyta</taxon>
        <taxon>Spermatophyta</taxon>
        <taxon>Magnoliopsida</taxon>
        <taxon>Liliopsida</taxon>
        <taxon>Poales</taxon>
        <taxon>Poaceae</taxon>
        <taxon>BOP clade</taxon>
        <taxon>Oryzoideae</taxon>
        <taxon>Oryzeae</taxon>
        <taxon>Oryzinae</taxon>
        <taxon>Oryza</taxon>
        <taxon>Oryza sativa</taxon>
    </lineage>
</organism>
<sequence length="193" mass="22360">MAARPSWPSTASCRSRSVAYLRQQPPGHRRRHPRRWTRVRDQLPTQATTKVVGKFSYILQILKLDGVTRTRYLWCRSARRDVREDQRHAEQQEEEPGRSISLSCDQTPAIMQRKEQQRRARDAQLVGPSTQPGRLSKTLMSEYSNTEQIQVIEFCYSGVQVTYLGSSVRLDTDAYIVIFTTNYSFSGFKFVPK</sequence>
<name>Q6ZFV6_ORYSJ</name>
<feature type="region of interest" description="Disordered" evidence="1">
    <location>
        <begin position="117"/>
        <end position="136"/>
    </location>
</feature>
<gene>
    <name evidence="2" type="primary">OJ1323_A06.28</name>
</gene>
<protein>
    <submittedName>
        <fullName evidence="2">Uncharacterized protein</fullName>
    </submittedName>
</protein>
<reference evidence="3" key="2">
    <citation type="journal article" date="2008" name="Nucleic Acids Res.">
        <title>The rice annotation project database (RAP-DB): 2008 update.</title>
        <authorList>
            <consortium name="The rice annotation project (RAP)"/>
        </authorList>
    </citation>
    <scope>GENOME REANNOTATION</scope>
    <source>
        <strain evidence="3">cv. Nipponbare</strain>
    </source>
</reference>
<accession>Q6ZFV6</accession>